<gene>
    <name evidence="5" type="ORF">PSON_ATCC_30995.1.T1000024</name>
</gene>
<accession>A0A8S1Q8X0</accession>
<feature type="domain" description="Histidine kinase" evidence="3">
    <location>
        <begin position="287"/>
        <end position="507"/>
    </location>
</feature>
<dbReference type="Pfam" id="PF02518">
    <property type="entry name" value="HATPase_c"/>
    <property type="match status" value="1"/>
</dbReference>
<dbReference type="Proteomes" id="UP000692954">
    <property type="component" value="Unassembled WGS sequence"/>
</dbReference>
<evidence type="ECO:0000259" key="4">
    <source>
        <dbReference type="PROSITE" id="PS50110"/>
    </source>
</evidence>
<dbReference type="PROSITE" id="PS50109">
    <property type="entry name" value="HIS_KIN"/>
    <property type="match status" value="1"/>
</dbReference>
<feature type="modified residue" description="4-aspartylphosphate" evidence="2">
    <location>
        <position position="700"/>
    </location>
</feature>
<evidence type="ECO:0000313" key="5">
    <source>
        <dbReference type="EMBL" id="CAD8112099.1"/>
    </source>
</evidence>
<evidence type="ECO:0000256" key="2">
    <source>
        <dbReference type="PROSITE-ProRule" id="PRU00169"/>
    </source>
</evidence>
<name>A0A8S1Q8X0_9CILI</name>
<dbReference type="PROSITE" id="PS50110">
    <property type="entry name" value="RESPONSE_REGULATORY"/>
    <property type="match status" value="1"/>
</dbReference>
<evidence type="ECO:0008006" key="7">
    <source>
        <dbReference type="Google" id="ProtNLM"/>
    </source>
</evidence>
<dbReference type="Pfam" id="PF00072">
    <property type="entry name" value="Response_reg"/>
    <property type="match status" value="1"/>
</dbReference>
<sequence length="766" mass="89057">MIVIVFLLLQYGKRRVKYCVFVSPIMIMSLNILQFLENQNKYSFITFVVPTVVYQQNVKEKLVNRYFMLMKVFHIFLLMLYYSLEEIDNGQPVIQFVIITLLLLAKNYNEERRSNQNNKSMVDETNDQRTQIEYEKITDITDGMVGIIKLNEQFEIIYQNKMSSNILSNRSISELITQQPILIDKQTKQLLQEQCNIKLQSIQDLRDSLTLLSLKELLESIKTNLILPHQLDVYVLQGFEEQFLQILIQKENDNKTIYNIVLQELADYAHYIKKKHAQTTMKQLFKSFSHELNTSLNYILALAQVAQCHENVPKNVSEKYFLPILHCGRIMHSFISDIMDYNLILSKQFNVEVSNFNIPQLISEVVDLFKYQINQKNLKIEFQNNLLNYDLVSDRNRIRQILINLISNAQKFTFSGQIRIQVGAVINNKQLCVIFHVIDTGIGMKQEEAERLHQLLSSGIPQTAKISQNTVGFGLGLYISNKIAEVLSLTRYDKGGGLRFESKYQQGFHGWFMARNQSYSPIHQQSNPTPIVRIRKKIQIDTMESQISRVNAQPMRQKFSQILGIKDIKSERGLNKELSLKLRKPPSKIARELFLAAITSERKIESFSINQETNDQEYESRITHLKDNLIKKHKCNCPQILIVDDEQINIMALSMMLDQMGYSSDSVFNGEECVNLIFTNKKKTKCNKCKSQHYRMIFMDINMPILDGIQATVKIKSQYSNIIVIACTAFSDTETRNICYKSGMSYHIQKPVKKDQLIEILAYYLN</sequence>
<evidence type="ECO:0000259" key="3">
    <source>
        <dbReference type="PROSITE" id="PS50109"/>
    </source>
</evidence>
<dbReference type="PANTHER" id="PTHR43719:SF28">
    <property type="entry name" value="PEROXIDE STRESS-ACTIVATED HISTIDINE KINASE MAK1-RELATED"/>
    <property type="match status" value="1"/>
</dbReference>
<organism evidence="5 6">
    <name type="scientific">Paramecium sonneborni</name>
    <dbReference type="NCBI Taxonomy" id="65129"/>
    <lineage>
        <taxon>Eukaryota</taxon>
        <taxon>Sar</taxon>
        <taxon>Alveolata</taxon>
        <taxon>Ciliophora</taxon>
        <taxon>Intramacronucleata</taxon>
        <taxon>Oligohymenophorea</taxon>
        <taxon>Peniculida</taxon>
        <taxon>Parameciidae</taxon>
        <taxon>Paramecium</taxon>
    </lineage>
</organism>
<evidence type="ECO:0000256" key="1">
    <source>
        <dbReference type="ARBA" id="ARBA00022553"/>
    </source>
</evidence>
<proteinExistence type="predicted"/>
<dbReference type="InterPro" id="IPR005467">
    <property type="entry name" value="His_kinase_dom"/>
</dbReference>
<dbReference type="AlphaFoldDB" id="A0A8S1Q8X0"/>
<dbReference type="CDD" id="cd17546">
    <property type="entry name" value="REC_hyHK_CKI1_RcsC-like"/>
    <property type="match status" value="1"/>
</dbReference>
<keyword evidence="6" id="KW-1185">Reference proteome</keyword>
<dbReference type="SMART" id="SM00448">
    <property type="entry name" value="REC"/>
    <property type="match status" value="1"/>
</dbReference>
<dbReference type="EMBL" id="CAJJDN010000100">
    <property type="protein sequence ID" value="CAD8112099.1"/>
    <property type="molecule type" value="Genomic_DNA"/>
</dbReference>
<reference evidence="5" key="1">
    <citation type="submission" date="2021-01" db="EMBL/GenBank/DDBJ databases">
        <authorList>
            <consortium name="Genoscope - CEA"/>
            <person name="William W."/>
        </authorList>
    </citation>
    <scope>NUCLEOTIDE SEQUENCE</scope>
</reference>
<comment type="caution">
    <text evidence="5">The sequence shown here is derived from an EMBL/GenBank/DDBJ whole genome shotgun (WGS) entry which is preliminary data.</text>
</comment>
<dbReference type="SMART" id="SM00387">
    <property type="entry name" value="HATPase_c"/>
    <property type="match status" value="1"/>
</dbReference>
<dbReference type="InterPro" id="IPR050956">
    <property type="entry name" value="2C_system_His_kinase"/>
</dbReference>
<protein>
    <recommendedName>
        <fullName evidence="7">Histidine kinase</fullName>
    </recommendedName>
</protein>
<feature type="domain" description="Response regulatory" evidence="4">
    <location>
        <begin position="639"/>
        <end position="765"/>
    </location>
</feature>
<keyword evidence="1 2" id="KW-0597">Phosphoprotein</keyword>
<dbReference type="PANTHER" id="PTHR43719">
    <property type="entry name" value="TWO-COMPONENT HISTIDINE KINASE"/>
    <property type="match status" value="1"/>
</dbReference>
<dbReference type="InterPro" id="IPR003594">
    <property type="entry name" value="HATPase_dom"/>
</dbReference>
<dbReference type="OrthoDB" id="60033at2759"/>
<dbReference type="GO" id="GO:0000160">
    <property type="term" value="P:phosphorelay signal transduction system"/>
    <property type="evidence" value="ECO:0007669"/>
    <property type="project" value="InterPro"/>
</dbReference>
<dbReference type="InterPro" id="IPR001789">
    <property type="entry name" value="Sig_transdc_resp-reg_receiver"/>
</dbReference>
<evidence type="ECO:0000313" key="6">
    <source>
        <dbReference type="Proteomes" id="UP000692954"/>
    </source>
</evidence>